<proteinExistence type="predicted"/>
<dbReference type="InterPro" id="IPR013324">
    <property type="entry name" value="RNA_pol_sigma_r3/r4-like"/>
</dbReference>
<reference evidence="2" key="1">
    <citation type="submission" date="2020-08" db="EMBL/GenBank/DDBJ databases">
        <authorList>
            <person name="Liu C."/>
            <person name="Sun Q."/>
        </authorList>
    </citation>
    <scope>NUCLEOTIDE SEQUENCE</scope>
    <source>
        <strain evidence="2">BX16</strain>
    </source>
</reference>
<feature type="domain" description="RNA polymerase sigma factor 70 region 4 type 2" evidence="1">
    <location>
        <begin position="69"/>
        <end position="120"/>
    </location>
</feature>
<dbReference type="GO" id="GO:0003677">
    <property type="term" value="F:DNA binding"/>
    <property type="evidence" value="ECO:0007669"/>
    <property type="project" value="InterPro"/>
</dbReference>
<organism evidence="2 3">
    <name type="scientific">Lentihominibacter faecis</name>
    <dbReference type="NCBI Taxonomy" id="2764712"/>
    <lineage>
        <taxon>Bacteria</taxon>
        <taxon>Bacillati</taxon>
        <taxon>Bacillota</taxon>
        <taxon>Clostridia</taxon>
        <taxon>Peptostreptococcales</taxon>
        <taxon>Anaerovoracaceae</taxon>
        <taxon>Lentihominibacter</taxon>
    </lineage>
</organism>
<dbReference type="GO" id="GO:0016987">
    <property type="term" value="F:sigma factor activity"/>
    <property type="evidence" value="ECO:0007669"/>
    <property type="project" value="InterPro"/>
</dbReference>
<name>A0A923SMC6_9FIRM</name>
<dbReference type="Gene3D" id="1.10.10.10">
    <property type="entry name" value="Winged helix-like DNA-binding domain superfamily/Winged helix DNA-binding domain"/>
    <property type="match status" value="1"/>
</dbReference>
<dbReference type="InterPro" id="IPR013249">
    <property type="entry name" value="RNA_pol_sigma70_r4_t2"/>
</dbReference>
<evidence type="ECO:0000313" key="2">
    <source>
        <dbReference type="EMBL" id="MBC6000173.1"/>
    </source>
</evidence>
<dbReference type="RefSeq" id="WP_249287494.1">
    <property type="nucleotide sequence ID" value="NZ_JACRWC010000109.1"/>
</dbReference>
<dbReference type="Pfam" id="PF08281">
    <property type="entry name" value="Sigma70_r4_2"/>
    <property type="match status" value="1"/>
</dbReference>
<evidence type="ECO:0000313" key="3">
    <source>
        <dbReference type="Proteomes" id="UP000644115"/>
    </source>
</evidence>
<accession>A0A923SMC6</accession>
<dbReference type="Proteomes" id="UP000644115">
    <property type="component" value="Unassembled WGS sequence"/>
</dbReference>
<dbReference type="AlphaFoldDB" id="A0A923SMC6"/>
<dbReference type="InterPro" id="IPR036388">
    <property type="entry name" value="WH-like_DNA-bd_sf"/>
</dbReference>
<dbReference type="GO" id="GO:0006352">
    <property type="term" value="P:DNA-templated transcription initiation"/>
    <property type="evidence" value="ECO:0007669"/>
    <property type="project" value="InterPro"/>
</dbReference>
<evidence type="ECO:0000259" key="1">
    <source>
        <dbReference type="Pfam" id="PF08281"/>
    </source>
</evidence>
<sequence>MEKKRYIPVKGRKIYVEKELFDEYNRIRSRQCYHNNKYAAATCELKETDQDRHCESVEETVMRDFDKSQLMRAIRTLPLKEQEILYWIYVENLSEVKAGRKLGVNSKTLHSQKQRILKKLRLMLT</sequence>
<keyword evidence="3" id="KW-1185">Reference proteome</keyword>
<dbReference type="SUPFAM" id="SSF88659">
    <property type="entry name" value="Sigma3 and sigma4 domains of RNA polymerase sigma factors"/>
    <property type="match status" value="1"/>
</dbReference>
<gene>
    <name evidence="2" type="ORF">H8876_09195</name>
</gene>
<dbReference type="EMBL" id="JACRWC010000109">
    <property type="protein sequence ID" value="MBC6000173.1"/>
    <property type="molecule type" value="Genomic_DNA"/>
</dbReference>
<protein>
    <submittedName>
        <fullName evidence="2">Sigma-70 family RNA polymerase sigma factor</fullName>
    </submittedName>
</protein>
<comment type="caution">
    <text evidence="2">The sequence shown here is derived from an EMBL/GenBank/DDBJ whole genome shotgun (WGS) entry which is preliminary data.</text>
</comment>